<proteinExistence type="predicted"/>
<evidence type="ECO:0008006" key="5">
    <source>
        <dbReference type="Google" id="ProtNLM"/>
    </source>
</evidence>
<keyword evidence="2" id="KW-0472">Membrane</keyword>
<feature type="region of interest" description="Disordered" evidence="1">
    <location>
        <begin position="418"/>
        <end position="448"/>
    </location>
</feature>
<dbReference type="STRING" id="721133.SAMN05216176_104289"/>
<reference evidence="3 4" key="1">
    <citation type="journal article" date="2012" name="J. Bacteriol.">
        <title>Genome Sequence of Nitratireductor indicus Type Strain C115.</title>
        <authorList>
            <person name="Lai Q."/>
            <person name="Li G."/>
            <person name="Yu Z."/>
            <person name="Shao Z."/>
        </authorList>
    </citation>
    <scope>NUCLEOTIDE SEQUENCE [LARGE SCALE GENOMIC DNA]</scope>
    <source>
        <strain evidence="3 4">C115</strain>
    </source>
</reference>
<name>K2NZR8_9HYPH</name>
<feature type="transmembrane region" description="Helical" evidence="2">
    <location>
        <begin position="15"/>
        <end position="36"/>
    </location>
</feature>
<dbReference type="AlphaFoldDB" id="K2NZR8"/>
<dbReference type="RefSeq" id="WP_009452324.1">
    <property type="nucleotide sequence ID" value="NZ_AMSI01000017.1"/>
</dbReference>
<dbReference type="Proteomes" id="UP000007374">
    <property type="component" value="Unassembled WGS sequence"/>
</dbReference>
<dbReference type="EMBL" id="AMSI01000017">
    <property type="protein sequence ID" value="EKF40546.1"/>
    <property type="molecule type" value="Genomic_DNA"/>
</dbReference>
<feature type="transmembrane region" description="Helical" evidence="2">
    <location>
        <begin position="56"/>
        <end position="82"/>
    </location>
</feature>
<evidence type="ECO:0000256" key="2">
    <source>
        <dbReference type="SAM" id="Phobius"/>
    </source>
</evidence>
<keyword evidence="4" id="KW-1185">Reference proteome</keyword>
<dbReference type="eggNOG" id="COG4325">
    <property type="taxonomic scope" value="Bacteria"/>
</dbReference>
<keyword evidence="2" id="KW-0812">Transmembrane</keyword>
<protein>
    <recommendedName>
        <fullName evidence="5">DUF2254 domain-containing protein</fullName>
    </recommendedName>
</protein>
<organism evidence="3 4">
    <name type="scientific">Nitratireductor indicus C115</name>
    <dbReference type="NCBI Taxonomy" id="1231190"/>
    <lineage>
        <taxon>Bacteria</taxon>
        <taxon>Pseudomonadati</taxon>
        <taxon>Pseudomonadota</taxon>
        <taxon>Alphaproteobacteria</taxon>
        <taxon>Hyphomicrobiales</taxon>
        <taxon>Phyllobacteriaceae</taxon>
        <taxon>Nitratireductor</taxon>
    </lineage>
</organism>
<feature type="transmembrane region" description="Helical" evidence="2">
    <location>
        <begin position="103"/>
        <end position="121"/>
    </location>
</feature>
<dbReference type="Pfam" id="PF10011">
    <property type="entry name" value="DUF2254"/>
    <property type="match status" value="1"/>
</dbReference>
<evidence type="ECO:0000256" key="1">
    <source>
        <dbReference type="SAM" id="MobiDB-lite"/>
    </source>
</evidence>
<dbReference type="PATRIC" id="fig|1231190.3.peg.4243"/>
<comment type="caution">
    <text evidence="3">The sequence shown here is derived from an EMBL/GenBank/DDBJ whole genome shotgun (WGS) entry which is preliminary data.</text>
</comment>
<dbReference type="InterPro" id="IPR018723">
    <property type="entry name" value="DUF2254_membrane"/>
</dbReference>
<evidence type="ECO:0000313" key="3">
    <source>
        <dbReference type="EMBL" id="EKF40546.1"/>
    </source>
</evidence>
<gene>
    <name evidence="3" type="ORF">NA8A_20517</name>
</gene>
<feature type="compositionally biased region" description="Basic residues" evidence="1">
    <location>
        <begin position="434"/>
        <end position="448"/>
    </location>
</feature>
<sequence>MPRWLWMLKQLTRRLWVRATLIGVLGVVAAILAAVVERFVPWSLPGSIGADAVDSILNIIASSMLAVTTFSLSVMTSAYGSATSNVTPRATKLLMEDRVTQNVLSTFIGSFLFSIVGIVVLKTGAYGDRGRVILFFVTVGVIVLIVVSLLRWIDHLTRLGRVGETTDRVEEATRQAIEARLELPYLGGTPLKDRRAIPAAAKHVSANAIGYIQHVDMAALSRLAGKIDKDIFLAAIPGTFVYPDTTLARVNARNTEQDGDTLEDVRNAFTIARERSFDQDPRFGLAVMSEIASRALSPAVNDPGTAIDVIGRLVRLMSLWAGDDVHEKPEEPRFPQVHVPMLETRDMFEDGFMPIARDGAAMVEVQLRLQKALLALSRMGDRDFHDAALTEARRAQEHAEAALVLKSEKTRLREAIRNVRKQAGETPANAPHAAPRKRASRGRGTARG</sequence>
<evidence type="ECO:0000313" key="4">
    <source>
        <dbReference type="Proteomes" id="UP000007374"/>
    </source>
</evidence>
<accession>K2NZR8</accession>
<feature type="transmembrane region" description="Helical" evidence="2">
    <location>
        <begin position="133"/>
        <end position="153"/>
    </location>
</feature>
<keyword evidence="2" id="KW-1133">Transmembrane helix</keyword>
<dbReference type="OrthoDB" id="2955631at2"/>